<dbReference type="SMART" id="SM00753">
    <property type="entry name" value="PAM"/>
    <property type="match status" value="1"/>
</dbReference>
<keyword evidence="2" id="KW-0647">Proteasome</keyword>
<proteinExistence type="inferred from homology"/>
<dbReference type="PANTHER" id="PTHR10758:SF2">
    <property type="entry name" value="26S PROTEASOME NON-ATPASE REGULATORY SUBUNIT 3"/>
    <property type="match status" value="1"/>
</dbReference>
<dbReference type="Pfam" id="PF01399">
    <property type="entry name" value="PCI"/>
    <property type="match status" value="1"/>
</dbReference>
<dbReference type="InterPro" id="IPR057985">
    <property type="entry name" value="TPR_PSMD3_N"/>
</dbReference>
<feature type="compositionally biased region" description="Basic and acidic residues" evidence="3">
    <location>
        <begin position="1"/>
        <end position="12"/>
    </location>
</feature>
<name>A0AA39R8K1_9LECA</name>
<evidence type="ECO:0000256" key="3">
    <source>
        <dbReference type="SAM" id="MobiDB-lite"/>
    </source>
</evidence>
<dbReference type="InterPro" id="IPR013586">
    <property type="entry name" value="PSMD3_C"/>
</dbReference>
<evidence type="ECO:0000313" key="5">
    <source>
        <dbReference type="EMBL" id="KAK0516937.1"/>
    </source>
</evidence>
<dbReference type="GO" id="GO:0042176">
    <property type="term" value="P:regulation of protein catabolic process"/>
    <property type="evidence" value="ECO:0007669"/>
    <property type="project" value="InterPro"/>
</dbReference>
<dbReference type="PANTHER" id="PTHR10758">
    <property type="entry name" value="26S PROTEASOME NON-ATPASE REGULATORY SUBUNIT 3/COP9 SIGNALOSOME COMPLEX SUBUNIT 3"/>
    <property type="match status" value="1"/>
</dbReference>
<dbReference type="InterPro" id="IPR000717">
    <property type="entry name" value="PCI_dom"/>
</dbReference>
<dbReference type="PROSITE" id="PS50250">
    <property type="entry name" value="PCI"/>
    <property type="match status" value="1"/>
</dbReference>
<sequence>MPGERRTLRSSKETPSSTNGEKTRSNSQSSSSNKDKPVPTRAPSSKSKALPKKASTKETTGDKPQTNGTEPVENGVNGTEDIDMVDDGPEKVKLGKEGDDEMTVVVPPPKGSKLSGEPGKDEEGDVTMDNAEAAEAGGPDADRVDPKVKAVADIKANFLLLERAVAQFDARFTLRVLRSISSVRKHLSPDLLAQLIIETYTSTSPIAKTLLAAIGKENASIESADDSLEMEIDGQTKDKTQAGKTSSSPKEILPEIDTYLSVLVQIYLYDARAIEVGAKFSSNLIERLRTLNRRTLDALSARVYFYYSLFFEQLAPLPPSPTASVVSIRPHLLAALRTSVLRKDQDTRATVTTLLLRNYLSTSHITQADLLISHSEFPPAASNNQIARYLYYLGRIRAIQLSYTEAHEHLIGATRKSPATPSAGGFYQAASKLLVVVELLMGDIPDRAIFRQPSLEHALQPYLSLVQAVRVGKIEGFLNVVQTHNALFRRDGTYTLILRLRQNVIKTGIRMMSLSYAKISLRDICLKLDLESEQSAEYIVAKAIRDGVIEASIDHEHGYMKSKDVGDVYATREPGEAFHERIRACLGLHDESVKAMRYPMNQHRLELKNAQEARERERELAKEIVEGEMDDDDAGGDFEGM</sequence>
<gene>
    <name evidence="5" type="ORF">JMJ35_000092</name>
</gene>
<comment type="similarity">
    <text evidence="1">Belongs to the proteasome subunit S3 family.</text>
</comment>
<feature type="compositionally biased region" description="Basic and acidic residues" evidence="3">
    <location>
        <begin position="611"/>
        <end position="625"/>
    </location>
</feature>
<feature type="compositionally biased region" description="Basic and acidic residues" evidence="3">
    <location>
        <begin position="88"/>
        <end position="97"/>
    </location>
</feature>
<evidence type="ECO:0000256" key="2">
    <source>
        <dbReference type="ARBA" id="ARBA00022942"/>
    </source>
</evidence>
<dbReference type="InterPro" id="IPR036390">
    <property type="entry name" value="WH_DNA-bd_sf"/>
</dbReference>
<dbReference type="SUPFAM" id="SSF46785">
    <property type="entry name" value="Winged helix' DNA-binding domain"/>
    <property type="match status" value="1"/>
</dbReference>
<accession>A0AA39R8K1</accession>
<evidence type="ECO:0000256" key="1">
    <source>
        <dbReference type="ARBA" id="ARBA00007912"/>
    </source>
</evidence>
<dbReference type="InterPro" id="IPR050756">
    <property type="entry name" value="CSN3"/>
</dbReference>
<dbReference type="Proteomes" id="UP001166286">
    <property type="component" value="Unassembled WGS sequence"/>
</dbReference>
<keyword evidence="6" id="KW-1185">Reference proteome</keyword>
<evidence type="ECO:0000259" key="4">
    <source>
        <dbReference type="PROSITE" id="PS50250"/>
    </source>
</evidence>
<feature type="compositionally biased region" description="Acidic residues" evidence="3">
    <location>
        <begin position="626"/>
        <end position="641"/>
    </location>
</feature>
<dbReference type="GO" id="GO:0030234">
    <property type="term" value="F:enzyme regulator activity"/>
    <property type="evidence" value="ECO:0007669"/>
    <property type="project" value="InterPro"/>
</dbReference>
<dbReference type="GO" id="GO:0008541">
    <property type="term" value="C:proteasome regulatory particle, lid subcomplex"/>
    <property type="evidence" value="ECO:0007669"/>
    <property type="project" value="TreeGrafter"/>
</dbReference>
<comment type="caution">
    <text evidence="5">The sequence shown here is derived from an EMBL/GenBank/DDBJ whole genome shotgun (WGS) entry which is preliminary data.</text>
</comment>
<evidence type="ECO:0000313" key="6">
    <source>
        <dbReference type="Proteomes" id="UP001166286"/>
    </source>
</evidence>
<feature type="domain" description="PCI" evidence="4">
    <location>
        <begin position="387"/>
        <end position="567"/>
    </location>
</feature>
<dbReference type="Pfam" id="PF25573">
    <property type="entry name" value="TPR_PSMD3_N"/>
    <property type="match status" value="1"/>
</dbReference>
<dbReference type="AlphaFoldDB" id="A0AA39R8K1"/>
<dbReference type="GO" id="GO:0006511">
    <property type="term" value="P:ubiquitin-dependent protein catabolic process"/>
    <property type="evidence" value="ECO:0007669"/>
    <property type="project" value="TreeGrafter"/>
</dbReference>
<dbReference type="Pfam" id="PF08375">
    <property type="entry name" value="Rpn3_C"/>
    <property type="match status" value="1"/>
</dbReference>
<dbReference type="EMBL" id="JAFEKC020000001">
    <property type="protein sequence ID" value="KAK0516937.1"/>
    <property type="molecule type" value="Genomic_DNA"/>
</dbReference>
<protein>
    <recommendedName>
        <fullName evidence="4">PCI domain-containing protein</fullName>
    </recommendedName>
</protein>
<organism evidence="5 6">
    <name type="scientific">Cladonia borealis</name>
    <dbReference type="NCBI Taxonomy" id="184061"/>
    <lineage>
        <taxon>Eukaryota</taxon>
        <taxon>Fungi</taxon>
        <taxon>Dikarya</taxon>
        <taxon>Ascomycota</taxon>
        <taxon>Pezizomycotina</taxon>
        <taxon>Lecanoromycetes</taxon>
        <taxon>OSLEUM clade</taxon>
        <taxon>Lecanoromycetidae</taxon>
        <taxon>Lecanorales</taxon>
        <taxon>Lecanorineae</taxon>
        <taxon>Cladoniaceae</taxon>
        <taxon>Cladonia</taxon>
    </lineage>
</organism>
<reference evidence="5" key="1">
    <citation type="submission" date="2023-03" db="EMBL/GenBank/DDBJ databases">
        <title>Complete genome of Cladonia borealis.</title>
        <authorList>
            <person name="Park H."/>
        </authorList>
    </citation>
    <scope>NUCLEOTIDE SEQUENCE</scope>
    <source>
        <strain evidence="5">ANT050790</strain>
    </source>
</reference>
<feature type="region of interest" description="Disordered" evidence="3">
    <location>
        <begin position="611"/>
        <end position="641"/>
    </location>
</feature>
<dbReference type="SMART" id="SM00088">
    <property type="entry name" value="PINT"/>
    <property type="match status" value="1"/>
</dbReference>
<feature type="region of interest" description="Disordered" evidence="3">
    <location>
        <begin position="1"/>
        <end position="125"/>
    </location>
</feature>